<evidence type="ECO:0000313" key="3">
    <source>
        <dbReference type="EMBL" id="KAH6825349.1"/>
    </source>
</evidence>
<dbReference type="Proteomes" id="UP001190926">
    <property type="component" value="Unassembled WGS sequence"/>
</dbReference>
<feature type="compositionally biased region" description="Basic and acidic residues" evidence="1">
    <location>
        <begin position="49"/>
        <end position="62"/>
    </location>
</feature>
<dbReference type="EMBL" id="SDAM02000176">
    <property type="protein sequence ID" value="KAH6825349.1"/>
    <property type="molecule type" value="Genomic_DNA"/>
</dbReference>
<feature type="region of interest" description="Disordered" evidence="1">
    <location>
        <begin position="36"/>
        <end position="80"/>
    </location>
</feature>
<organism evidence="3 4">
    <name type="scientific">Perilla frutescens var. hirtella</name>
    <name type="common">Perilla citriodora</name>
    <name type="synonym">Perilla setoyensis</name>
    <dbReference type="NCBI Taxonomy" id="608512"/>
    <lineage>
        <taxon>Eukaryota</taxon>
        <taxon>Viridiplantae</taxon>
        <taxon>Streptophyta</taxon>
        <taxon>Embryophyta</taxon>
        <taxon>Tracheophyta</taxon>
        <taxon>Spermatophyta</taxon>
        <taxon>Magnoliopsida</taxon>
        <taxon>eudicotyledons</taxon>
        <taxon>Gunneridae</taxon>
        <taxon>Pentapetalae</taxon>
        <taxon>asterids</taxon>
        <taxon>lamiids</taxon>
        <taxon>Lamiales</taxon>
        <taxon>Lamiaceae</taxon>
        <taxon>Nepetoideae</taxon>
        <taxon>Elsholtzieae</taxon>
        <taxon>Perilla</taxon>
    </lineage>
</organism>
<keyword evidence="2" id="KW-0732">Signal</keyword>
<name>A0AAD4J1S1_PERFH</name>
<feature type="signal peptide" evidence="2">
    <location>
        <begin position="1"/>
        <end position="19"/>
    </location>
</feature>
<sequence length="80" mass="8950">MAVKIIILLVLVAGQVCLATNRKMIMLTKLEERIEVAPQPATSNSPADEEMKNHHTIPRESWDSNQDDEHEDGTSTHTRG</sequence>
<evidence type="ECO:0000256" key="2">
    <source>
        <dbReference type="SAM" id="SignalP"/>
    </source>
</evidence>
<feature type="chain" id="PRO_5042179866" description="Secreted protein" evidence="2">
    <location>
        <begin position="20"/>
        <end position="80"/>
    </location>
</feature>
<proteinExistence type="predicted"/>
<evidence type="ECO:0008006" key="5">
    <source>
        <dbReference type="Google" id="ProtNLM"/>
    </source>
</evidence>
<evidence type="ECO:0000256" key="1">
    <source>
        <dbReference type="SAM" id="MobiDB-lite"/>
    </source>
</evidence>
<dbReference type="AlphaFoldDB" id="A0AAD4J1S1"/>
<protein>
    <recommendedName>
        <fullName evidence="5">Secreted protein</fullName>
    </recommendedName>
</protein>
<evidence type="ECO:0000313" key="4">
    <source>
        <dbReference type="Proteomes" id="UP001190926"/>
    </source>
</evidence>
<gene>
    <name evidence="3" type="ORF">C2S53_016776</name>
</gene>
<reference evidence="3 4" key="1">
    <citation type="journal article" date="2021" name="Nat. Commun.">
        <title>Incipient diploidization of the medicinal plant Perilla within 10,000 years.</title>
        <authorList>
            <person name="Zhang Y."/>
            <person name="Shen Q."/>
            <person name="Leng L."/>
            <person name="Zhang D."/>
            <person name="Chen S."/>
            <person name="Shi Y."/>
            <person name="Ning Z."/>
            <person name="Chen S."/>
        </authorList>
    </citation>
    <scope>NUCLEOTIDE SEQUENCE [LARGE SCALE GENOMIC DNA]</scope>
    <source>
        <strain evidence="4">cv. PC099</strain>
    </source>
</reference>
<keyword evidence="4" id="KW-1185">Reference proteome</keyword>
<comment type="caution">
    <text evidence="3">The sequence shown here is derived from an EMBL/GenBank/DDBJ whole genome shotgun (WGS) entry which is preliminary data.</text>
</comment>
<accession>A0AAD4J1S1</accession>